<dbReference type="CDD" id="cd04488">
    <property type="entry name" value="RecG_wedge_OBF"/>
    <property type="match status" value="1"/>
</dbReference>
<dbReference type="EMBL" id="CAEZVB010000080">
    <property type="protein sequence ID" value="CAB4628110.1"/>
    <property type="molecule type" value="Genomic_DNA"/>
</dbReference>
<sequence length="121" mass="13313">MGLKSRFANLSRSRAESEAVELRAELNLDGEPCQEICDCAAGQLVSLVGTVRSVKILPQELSPSFEIELYDGSGAASIIWLGRRTIPGIVAGRRLRVNGRMTNINGRKTIYNPRYTLKPSH</sequence>
<dbReference type="AlphaFoldDB" id="A0A6J6IU80"/>
<name>A0A6J6IU80_9ZZZZ</name>
<evidence type="ECO:0000313" key="1">
    <source>
        <dbReference type="EMBL" id="CAB4628110.1"/>
    </source>
</evidence>
<protein>
    <submittedName>
        <fullName evidence="1">Unannotated protein</fullName>
    </submittedName>
</protein>
<reference evidence="1" key="1">
    <citation type="submission" date="2020-05" db="EMBL/GenBank/DDBJ databases">
        <authorList>
            <person name="Chiriac C."/>
            <person name="Salcher M."/>
            <person name="Ghai R."/>
            <person name="Kavagutti S V."/>
        </authorList>
    </citation>
    <scope>NUCLEOTIDE SEQUENCE</scope>
</reference>
<proteinExistence type="predicted"/>
<organism evidence="1">
    <name type="scientific">freshwater metagenome</name>
    <dbReference type="NCBI Taxonomy" id="449393"/>
    <lineage>
        <taxon>unclassified sequences</taxon>
        <taxon>metagenomes</taxon>
        <taxon>ecological metagenomes</taxon>
    </lineage>
</organism>
<dbReference type="Gene3D" id="2.40.50.140">
    <property type="entry name" value="Nucleic acid-binding proteins"/>
    <property type="match status" value="1"/>
</dbReference>
<dbReference type="InterPro" id="IPR012340">
    <property type="entry name" value="NA-bd_OB-fold"/>
</dbReference>
<accession>A0A6J6IU80</accession>
<gene>
    <name evidence="1" type="ORF">UFOPK1908_01304</name>
</gene>